<dbReference type="STRING" id="253628.A0A0D1Z966"/>
<dbReference type="AlphaFoldDB" id="A0A0D1Z966"/>
<organism evidence="2 3">
    <name type="scientific">Verruconis gallopava</name>
    <dbReference type="NCBI Taxonomy" id="253628"/>
    <lineage>
        <taxon>Eukaryota</taxon>
        <taxon>Fungi</taxon>
        <taxon>Dikarya</taxon>
        <taxon>Ascomycota</taxon>
        <taxon>Pezizomycotina</taxon>
        <taxon>Dothideomycetes</taxon>
        <taxon>Pleosporomycetidae</taxon>
        <taxon>Venturiales</taxon>
        <taxon>Sympoventuriaceae</taxon>
        <taxon>Verruconis</taxon>
    </lineage>
</organism>
<evidence type="ECO:0000313" key="3">
    <source>
        <dbReference type="Proteomes" id="UP000053259"/>
    </source>
</evidence>
<feature type="region of interest" description="Disordered" evidence="1">
    <location>
        <begin position="100"/>
        <end position="137"/>
    </location>
</feature>
<dbReference type="InParanoid" id="A0A0D1Z966"/>
<proteinExistence type="predicted"/>
<feature type="compositionally biased region" description="Basic residues" evidence="1">
    <location>
        <begin position="12"/>
        <end position="22"/>
    </location>
</feature>
<dbReference type="EMBL" id="KN847529">
    <property type="protein sequence ID" value="KIW09502.1"/>
    <property type="molecule type" value="Genomic_DNA"/>
</dbReference>
<dbReference type="InterPro" id="IPR028322">
    <property type="entry name" value="PNRC-like_rgn"/>
</dbReference>
<protein>
    <submittedName>
        <fullName evidence="2">Uncharacterized protein</fullName>
    </submittedName>
</protein>
<reference evidence="2 3" key="1">
    <citation type="submission" date="2015-01" db="EMBL/GenBank/DDBJ databases">
        <title>The Genome Sequence of Ochroconis gallopava CBS43764.</title>
        <authorList>
            <consortium name="The Broad Institute Genomics Platform"/>
            <person name="Cuomo C."/>
            <person name="de Hoog S."/>
            <person name="Gorbushina A."/>
            <person name="Stielow B."/>
            <person name="Teixiera M."/>
            <person name="Abouelleil A."/>
            <person name="Chapman S.B."/>
            <person name="Priest M."/>
            <person name="Young S.K."/>
            <person name="Wortman J."/>
            <person name="Nusbaum C."/>
            <person name="Birren B."/>
        </authorList>
    </citation>
    <scope>NUCLEOTIDE SEQUENCE [LARGE SCALE GENOMIC DNA]</scope>
    <source>
        <strain evidence="2 3">CBS 43764</strain>
    </source>
</reference>
<dbReference type="OrthoDB" id="2142961at2759"/>
<feature type="region of interest" description="Disordered" evidence="1">
    <location>
        <begin position="451"/>
        <end position="471"/>
    </location>
</feature>
<sequence length="544" mass="58231">MSGEGVVQQARRTPRARHKHSRSVTGPVSDSEGFIAQAGNSHKKSGRRNQQAHHVAQPVPAPAWQDSDPSQMGGFFDAHGNFVSSYQHSAGQQQVPGMFYMSDGVPSHATHQKKKGRQSRNGRHLNGTNTPPHASSDNERILSATMLQSMTPAKAAAYAGPTFHASPAASNLPIPKFFSKSVPNDSTQVGLRARLEQEPDKSDGSDKAESPPAVQPVTAATRSTPDHANESPLDFLFKADKEQKAKKQGSSIATTPPVNRTEGASSGSARANPWQSIYGTGPRNHQRQSSTGSGREMFMMELDTRDASPRPKHISPPPPLPRIPNRSVSDFAALPQLSPPNNGHKGLQMPSFPPVSQTGTIPAPAIPASEQRSTMDHSYSPFNRAGPYPTPHSSESTPTHQQGLYPPQNGLHYGNRNLSPLFKAAKQDSSRPPSGLRQEIQHAPIQSLMAELPDSSPSRPTNPHRRASTQAEKAALAYLQTHVSNAPTMPTLPLPRTAPSELDGVGVVASPAPTGVTPPGANAFNTKSIEDDLKRMLKLTGGIK</sequence>
<dbReference type="GeneID" id="27308352"/>
<feature type="compositionally biased region" description="Basic residues" evidence="1">
    <location>
        <begin position="110"/>
        <end position="123"/>
    </location>
</feature>
<feature type="compositionally biased region" description="Polar residues" evidence="1">
    <location>
        <begin position="370"/>
        <end position="381"/>
    </location>
</feature>
<accession>A0A0D1Z966</accession>
<gene>
    <name evidence="2" type="ORF">PV09_00379</name>
</gene>
<evidence type="ECO:0000256" key="1">
    <source>
        <dbReference type="SAM" id="MobiDB-lite"/>
    </source>
</evidence>
<dbReference type="Pfam" id="PF15365">
    <property type="entry name" value="PNRC"/>
    <property type="match status" value="1"/>
</dbReference>
<feature type="region of interest" description="Disordered" evidence="1">
    <location>
        <begin position="1"/>
        <end position="76"/>
    </location>
</feature>
<dbReference type="GO" id="GO:0016071">
    <property type="term" value="P:mRNA metabolic process"/>
    <property type="evidence" value="ECO:0007669"/>
    <property type="project" value="UniProtKB-ARBA"/>
</dbReference>
<feature type="compositionally biased region" description="Polar residues" evidence="1">
    <location>
        <begin position="248"/>
        <end position="278"/>
    </location>
</feature>
<feature type="compositionally biased region" description="Polar residues" evidence="1">
    <location>
        <begin position="126"/>
        <end position="135"/>
    </location>
</feature>
<evidence type="ECO:0000313" key="2">
    <source>
        <dbReference type="EMBL" id="KIW09502.1"/>
    </source>
</evidence>
<feature type="compositionally biased region" description="Basic residues" evidence="1">
    <location>
        <begin position="41"/>
        <end position="51"/>
    </location>
</feature>
<dbReference type="VEuPathDB" id="FungiDB:PV09_00379"/>
<feature type="region of interest" description="Disordered" evidence="1">
    <location>
        <begin position="196"/>
        <end position="408"/>
    </location>
</feature>
<dbReference type="RefSeq" id="XP_016219371.1">
    <property type="nucleotide sequence ID" value="XM_016353114.1"/>
</dbReference>
<feature type="compositionally biased region" description="Polar residues" evidence="1">
    <location>
        <begin position="391"/>
        <end position="402"/>
    </location>
</feature>
<dbReference type="Proteomes" id="UP000053259">
    <property type="component" value="Unassembled WGS sequence"/>
</dbReference>
<keyword evidence="3" id="KW-1185">Reference proteome</keyword>
<feature type="compositionally biased region" description="Basic and acidic residues" evidence="1">
    <location>
        <begin position="196"/>
        <end position="209"/>
    </location>
</feature>
<dbReference type="HOGENOM" id="CLU_500784_0_0_1"/>
<name>A0A0D1Z966_9PEZI</name>